<gene>
    <name evidence="1" type="ORF">PFLmoz3_01447</name>
</gene>
<evidence type="ECO:0000313" key="2">
    <source>
        <dbReference type="Proteomes" id="UP000061348"/>
    </source>
</evidence>
<accession>A0A109LIH7</accession>
<name>A0A109LIH7_PSEFL</name>
<dbReference type="AlphaFoldDB" id="A0A109LIH7"/>
<proteinExistence type="predicted"/>
<reference evidence="1 2" key="1">
    <citation type="submission" date="2015-05" db="EMBL/GenBank/DDBJ databases">
        <title>A genomic and transcriptomic approach to investigate the blue pigment phenotype in Pseudomonas fluorescens.</title>
        <authorList>
            <person name="Andreani N.A."/>
            <person name="Cardazzo B."/>
        </authorList>
    </citation>
    <scope>NUCLEOTIDE SEQUENCE [LARGE SCALE GENOMIC DNA]</scope>
    <source>
        <strain evidence="1 2">Ps_22</strain>
    </source>
</reference>
<dbReference type="Proteomes" id="UP000061348">
    <property type="component" value="Unassembled WGS sequence"/>
</dbReference>
<dbReference type="EMBL" id="LCYA01000052">
    <property type="protein sequence ID" value="KWV88552.1"/>
    <property type="molecule type" value="Genomic_DNA"/>
</dbReference>
<organism evidence="1 2">
    <name type="scientific">Pseudomonas fluorescens</name>
    <dbReference type="NCBI Taxonomy" id="294"/>
    <lineage>
        <taxon>Bacteria</taxon>
        <taxon>Pseudomonadati</taxon>
        <taxon>Pseudomonadota</taxon>
        <taxon>Gammaproteobacteria</taxon>
        <taxon>Pseudomonadales</taxon>
        <taxon>Pseudomonadaceae</taxon>
        <taxon>Pseudomonas</taxon>
    </lineage>
</organism>
<comment type="caution">
    <text evidence="1">The sequence shown here is derived from an EMBL/GenBank/DDBJ whole genome shotgun (WGS) entry which is preliminary data.</text>
</comment>
<protein>
    <submittedName>
        <fullName evidence="1">Uncharacterized protein</fullName>
    </submittedName>
</protein>
<sequence length="92" mass="10028">MALGASLVCKVEKTRCPVSAAWIAISAVSWSRISPIMMMSGSWRSRARMPLANVRSMLCWTCIWLKAGSTISIGSSTVHRLTSRVASCLRVV</sequence>
<evidence type="ECO:0000313" key="1">
    <source>
        <dbReference type="EMBL" id="KWV88552.1"/>
    </source>
</evidence>